<sequence>MKIIRFKTKEEKKGRRAARVRARVSGSAERPRLSVFRSNRHLVAQLIDDASGRTLVAAADIEIRTEKKKAKTEDQTKVLAGQEVGKLLAEKAQTKKITKAVFDRSGYRFTGRIKAVAEGARAGGLQF</sequence>
<keyword evidence="3 7" id="KW-0694">RNA-binding</keyword>
<dbReference type="GO" id="GO:0003735">
    <property type="term" value="F:structural constituent of ribosome"/>
    <property type="evidence" value="ECO:0007669"/>
    <property type="project" value="InterPro"/>
</dbReference>
<evidence type="ECO:0000256" key="5">
    <source>
        <dbReference type="ARBA" id="ARBA00023274"/>
    </source>
</evidence>
<dbReference type="PANTHER" id="PTHR12899:SF3">
    <property type="entry name" value="LARGE RIBOSOMAL SUBUNIT PROTEIN UL18M"/>
    <property type="match status" value="1"/>
</dbReference>
<comment type="function">
    <text evidence="7">This is one of the proteins that bind and probably mediate the attachment of the 5S RNA into the large ribosomal subunit, where it forms part of the central protuberance.</text>
</comment>
<comment type="subunit">
    <text evidence="7">Part of the 50S ribosomal subunit; part of the 5S rRNA/L5/L18/L25 subcomplex. Contacts the 5S and 23S rRNAs.</text>
</comment>
<dbReference type="CDD" id="cd00432">
    <property type="entry name" value="Ribosomal_L18_L5e"/>
    <property type="match status" value="1"/>
</dbReference>
<keyword evidence="2 7" id="KW-0699">rRNA-binding</keyword>
<accession>A0A2H0RIW6</accession>
<dbReference type="GO" id="GO:0022625">
    <property type="term" value="C:cytosolic large ribosomal subunit"/>
    <property type="evidence" value="ECO:0007669"/>
    <property type="project" value="TreeGrafter"/>
</dbReference>
<evidence type="ECO:0000256" key="7">
    <source>
        <dbReference type="HAMAP-Rule" id="MF_01337"/>
    </source>
</evidence>
<keyword evidence="4 7" id="KW-0689">Ribosomal protein</keyword>
<dbReference type="InterPro" id="IPR057268">
    <property type="entry name" value="Ribosomal_L18"/>
</dbReference>
<proteinExistence type="inferred from homology"/>
<dbReference type="GO" id="GO:0006412">
    <property type="term" value="P:translation"/>
    <property type="evidence" value="ECO:0007669"/>
    <property type="project" value="UniProtKB-UniRule"/>
</dbReference>
<dbReference type="GO" id="GO:0008097">
    <property type="term" value="F:5S rRNA binding"/>
    <property type="evidence" value="ECO:0007669"/>
    <property type="project" value="TreeGrafter"/>
</dbReference>
<name>A0A2H0RIW6_9BACT</name>
<evidence type="ECO:0000256" key="6">
    <source>
        <dbReference type="ARBA" id="ARBA00035197"/>
    </source>
</evidence>
<dbReference type="InterPro" id="IPR005484">
    <property type="entry name" value="Ribosomal_uL18_bac/plant/anim"/>
</dbReference>
<dbReference type="PANTHER" id="PTHR12899">
    <property type="entry name" value="39S RIBOSOMAL PROTEIN L18, MITOCHONDRIAL"/>
    <property type="match status" value="1"/>
</dbReference>
<dbReference type="SUPFAM" id="SSF53137">
    <property type="entry name" value="Translational machinery components"/>
    <property type="match status" value="1"/>
</dbReference>
<dbReference type="Proteomes" id="UP000230431">
    <property type="component" value="Unassembled WGS sequence"/>
</dbReference>
<evidence type="ECO:0000256" key="3">
    <source>
        <dbReference type="ARBA" id="ARBA00022884"/>
    </source>
</evidence>
<dbReference type="Gene3D" id="3.30.420.100">
    <property type="match status" value="1"/>
</dbReference>
<comment type="caution">
    <text evidence="8">The sequence shown here is derived from an EMBL/GenBank/DDBJ whole genome shotgun (WGS) entry which is preliminary data.</text>
</comment>
<comment type="similarity">
    <text evidence="1 7">Belongs to the universal ribosomal protein uL18 family.</text>
</comment>
<evidence type="ECO:0000313" key="8">
    <source>
        <dbReference type="EMBL" id="PIR46380.1"/>
    </source>
</evidence>
<dbReference type="HAMAP" id="MF_01337_B">
    <property type="entry name" value="Ribosomal_uL18_B"/>
    <property type="match status" value="1"/>
</dbReference>
<dbReference type="Pfam" id="PF00861">
    <property type="entry name" value="Ribosomal_L18p"/>
    <property type="match status" value="1"/>
</dbReference>
<organism evidence="8 9">
    <name type="scientific">Candidatus Vogelbacteria bacterium CG10_big_fil_rev_8_21_14_0_10_49_38</name>
    <dbReference type="NCBI Taxonomy" id="1975043"/>
    <lineage>
        <taxon>Bacteria</taxon>
        <taxon>Candidatus Vogeliibacteriota</taxon>
    </lineage>
</organism>
<keyword evidence="5 7" id="KW-0687">Ribonucleoprotein</keyword>
<dbReference type="FunFam" id="3.30.420.100:FF:000001">
    <property type="entry name" value="50S ribosomal protein L18"/>
    <property type="match status" value="1"/>
</dbReference>
<evidence type="ECO:0000256" key="4">
    <source>
        <dbReference type="ARBA" id="ARBA00022980"/>
    </source>
</evidence>
<dbReference type="InterPro" id="IPR004389">
    <property type="entry name" value="Ribosomal_uL18_bac-type"/>
</dbReference>
<dbReference type="AlphaFoldDB" id="A0A2H0RIW6"/>
<protein>
    <recommendedName>
        <fullName evidence="6 7">Large ribosomal subunit protein uL18</fullName>
    </recommendedName>
</protein>
<dbReference type="NCBIfam" id="TIGR00060">
    <property type="entry name" value="L18_bact"/>
    <property type="match status" value="1"/>
</dbReference>
<evidence type="ECO:0000256" key="2">
    <source>
        <dbReference type="ARBA" id="ARBA00022730"/>
    </source>
</evidence>
<evidence type="ECO:0000313" key="9">
    <source>
        <dbReference type="Proteomes" id="UP000230431"/>
    </source>
</evidence>
<reference evidence="8 9" key="1">
    <citation type="submission" date="2017-09" db="EMBL/GenBank/DDBJ databases">
        <title>Depth-based differentiation of microbial function through sediment-hosted aquifers and enrichment of novel symbionts in the deep terrestrial subsurface.</title>
        <authorList>
            <person name="Probst A.J."/>
            <person name="Ladd B."/>
            <person name="Jarett J.K."/>
            <person name="Geller-Mcgrath D.E."/>
            <person name="Sieber C.M."/>
            <person name="Emerson J.B."/>
            <person name="Anantharaman K."/>
            <person name="Thomas B.C."/>
            <person name="Malmstrom R."/>
            <person name="Stieglmeier M."/>
            <person name="Klingl A."/>
            <person name="Woyke T."/>
            <person name="Ryan C.M."/>
            <person name="Banfield J.F."/>
        </authorList>
    </citation>
    <scope>NUCLEOTIDE SEQUENCE [LARGE SCALE GENOMIC DNA]</scope>
    <source>
        <strain evidence="8">CG10_big_fil_rev_8_21_14_0_10_49_38</strain>
    </source>
</reference>
<gene>
    <name evidence="7" type="primary">rplR</name>
    <name evidence="8" type="ORF">COV08_00410</name>
</gene>
<evidence type="ECO:0000256" key="1">
    <source>
        <dbReference type="ARBA" id="ARBA00007116"/>
    </source>
</evidence>
<dbReference type="EMBL" id="PCYK01000003">
    <property type="protein sequence ID" value="PIR46380.1"/>
    <property type="molecule type" value="Genomic_DNA"/>
</dbReference>